<proteinExistence type="predicted"/>
<reference evidence="2" key="1">
    <citation type="submission" date="2019-03" db="EMBL/GenBank/DDBJ databases">
        <authorList>
            <person name="Danneels B."/>
        </authorList>
    </citation>
    <scope>NUCLEOTIDE SEQUENCE</scope>
</reference>
<name>A0A484U3D2_9ZZZZ</name>
<dbReference type="PRINTS" id="PR00507">
    <property type="entry name" value="N12N6MTFRASE"/>
</dbReference>
<gene>
    <name evidence="2" type="ORF">ISE1_2716</name>
    <name evidence="3" type="ORF">ISE2_4466</name>
</gene>
<dbReference type="GO" id="GO:0008168">
    <property type="term" value="F:methyltransferase activity"/>
    <property type="evidence" value="ECO:0007669"/>
    <property type="project" value="InterPro"/>
</dbReference>
<protein>
    <recommendedName>
        <fullName evidence="1">Methyltransferase type 12 domain-containing protein</fullName>
    </recommendedName>
</protein>
<dbReference type="EMBL" id="CAADIM010000018">
    <property type="protein sequence ID" value="VFR81186.1"/>
    <property type="molecule type" value="Genomic_DNA"/>
</dbReference>
<evidence type="ECO:0000259" key="1">
    <source>
        <dbReference type="Pfam" id="PF08242"/>
    </source>
</evidence>
<dbReference type="EMBL" id="CAADIN010000014">
    <property type="protein sequence ID" value="VFR86206.1"/>
    <property type="molecule type" value="Genomic_DNA"/>
</dbReference>
<dbReference type="PROSITE" id="PS00092">
    <property type="entry name" value="N6_MTASE"/>
    <property type="match status" value="1"/>
</dbReference>
<dbReference type="InterPro" id="IPR013217">
    <property type="entry name" value="Methyltransf_12"/>
</dbReference>
<dbReference type="InterPro" id="IPR029063">
    <property type="entry name" value="SAM-dependent_MTases_sf"/>
</dbReference>
<dbReference type="Pfam" id="PF08242">
    <property type="entry name" value="Methyltransf_12"/>
    <property type="match status" value="1"/>
</dbReference>
<sequence length="142" mass="15409">MLEPSAGTGNLLRAARLQASGLNFCAVEINPQLVQLLRQAELADRIECRDFLNLTPEDLGRFDRIVMNPPFANAADIRHIRHAASFLRPGGLLVAICAAGPRQHAQLRPLVMAAGGTWEPLPDDAFLAAGTHVRTVLLTWPA</sequence>
<feature type="domain" description="Methyltransferase type 12" evidence="1">
    <location>
        <begin position="5"/>
        <end position="93"/>
    </location>
</feature>
<dbReference type="GO" id="GO:0003676">
    <property type="term" value="F:nucleic acid binding"/>
    <property type="evidence" value="ECO:0007669"/>
    <property type="project" value="InterPro"/>
</dbReference>
<evidence type="ECO:0000313" key="2">
    <source>
        <dbReference type="EMBL" id="VFR81186.1"/>
    </source>
</evidence>
<dbReference type="CDD" id="cd02440">
    <property type="entry name" value="AdoMet_MTases"/>
    <property type="match status" value="1"/>
</dbReference>
<organism evidence="2">
    <name type="scientific">plant metagenome</name>
    <dbReference type="NCBI Taxonomy" id="1297885"/>
    <lineage>
        <taxon>unclassified sequences</taxon>
        <taxon>metagenomes</taxon>
        <taxon>organismal metagenomes</taxon>
    </lineage>
</organism>
<dbReference type="InterPro" id="IPR002052">
    <property type="entry name" value="DNA_methylase_N6_adenine_CS"/>
</dbReference>
<accession>A0A484U3D2</accession>
<evidence type="ECO:0000313" key="3">
    <source>
        <dbReference type="EMBL" id="VFR86206.1"/>
    </source>
</evidence>
<dbReference type="SUPFAM" id="SSF53335">
    <property type="entry name" value="S-adenosyl-L-methionine-dependent methyltransferases"/>
    <property type="match status" value="1"/>
</dbReference>
<dbReference type="Gene3D" id="3.40.50.150">
    <property type="entry name" value="Vaccinia Virus protein VP39"/>
    <property type="match status" value="1"/>
</dbReference>
<dbReference type="AlphaFoldDB" id="A0A484U3D2"/>
<dbReference type="GO" id="GO:0032259">
    <property type="term" value="P:methylation"/>
    <property type="evidence" value="ECO:0007669"/>
    <property type="project" value="InterPro"/>
</dbReference>